<dbReference type="GO" id="GO:0003700">
    <property type="term" value="F:DNA-binding transcription factor activity"/>
    <property type="evidence" value="ECO:0007669"/>
    <property type="project" value="InterPro"/>
</dbReference>
<dbReference type="GO" id="GO:0043565">
    <property type="term" value="F:sequence-specific DNA binding"/>
    <property type="evidence" value="ECO:0007669"/>
    <property type="project" value="InterPro"/>
</dbReference>
<dbReference type="InterPro" id="IPR003313">
    <property type="entry name" value="AraC-bd"/>
</dbReference>
<dbReference type="Gene3D" id="1.10.10.60">
    <property type="entry name" value="Homeodomain-like"/>
    <property type="match status" value="1"/>
</dbReference>
<evidence type="ECO:0000259" key="4">
    <source>
        <dbReference type="PROSITE" id="PS01124"/>
    </source>
</evidence>
<dbReference type="Pfam" id="PF02311">
    <property type="entry name" value="AraC_binding"/>
    <property type="match status" value="1"/>
</dbReference>
<dbReference type="InterPro" id="IPR047264">
    <property type="entry name" value="Cupin_HpaA-like_N"/>
</dbReference>
<reference evidence="5 6" key="1">
    <citation type="submission" date="2020-02" db="EMBL/GenBank/DDBJ databases">
        <authorList>
            <person name="Liang J."/>
        </authorList>
    </citation>
    <scope>NUCLEOTIDE SEQUENCE [LARGE SCALE GENOMIC DNA]</scope>
    <source>
        <strain evidence="5 6">L22-9</strain>
    </source>
</reference>
<organism evidence="5 6">
    <name type="scientific">Pseudomonas bijieensis</name>
    <dbReference type="NCBI Taxonomy" id="2681983"/>
    <lineage>
        <taxon>Bacteria</taxon>
        <taxon>Pseudomonadati</taxon>
        <taxon>Pseudomonadota</taxon>
        <taxon>Gammaproteobacteria</taxon>
        <taxon>Pseudomonadales</taxon>
        <taxon>Pseudomonadaceae</taxon>
        <taxon>Pseudomonas</taxon>
    </lineage>
</organism>
<dbReference type="PANTHER" id="PTHR43280:SF19">
    <property type="entry name" value="4-HYDROXYPHENYLACETATE CATABOLISM PROTEIN"/>
    <property type="match status" value="1"/>
</dbReference>
<dbReference type="InterPro" id="IPR014710">
    <property type="entry name" value="RmlC-like_jellyroll"/>
</dbReference>
<evidence type="ECO:0000313" key="6">
    <source>
        <dbReference type="Proteomes" id="UP000509545"/>
    </source>
</evidence>
<keyword evidence="2" id="KW-0238">DNA-binding</keyword>
<dbReference type="Pfam" id="PF12833">
    <property type="entry name" value="HTH_18"/>
    <property type="match status" value="1"/>
</dbReference>
<dbReference type="SMART" id="SM00342">
    <property type="entry name" value="HTH_ARAC"/>
    <property type="match status" value="1"/>
</dbReference>
<keyword evidence="6" id="KW-1185">Reference proteome</keyword>
<evidence type="ECO:0000256" key="1">
    <source>
        <dbReference type="ARBA" id="ARBA00023015"/>
    </source>
</evidence>
<protein>
    <submittedName>
        <fullName evidence="5">4-hydroxyphenylacetate catabolism regulatory protein HpaA</fullName>
    </submittedName>
</protein>
<dbReference type="SUPFAM" id="SSF51182">
    <property type="entry name" value="RmlC-like cupins"/>
    <property type="match status" value="1"/>
</dbReference>
<dbReference type="PROSITE" id="PS01124">
    <property type="entry name" value="HTH_ARAC_FAMILY_2"/>
    <property type="match status" value="1"/>
</dbReference>
<keyword evidence="3" id="KW-0804">Transcription</keyword>
<evidence type="ECO:0000313" key="5">
    <source>
        <dbReference type="EMBL" id="QKS81252.1"/>
    </source>
</evidence>
<dbReference type="Proteomes" id="UP000509545">
    <property type="component" value="Chromosome"/>
</dbReference>
<dbReference type="EMBL" id="CP048810">
    <property type="protein sequence ID" value="QKS81252.1"/>
    <property type="molecule type" value="Genomic_DNA"/>
</dbReference>
<dbReference type="InterPro" id="IPR009057">
    <property type="entry name" value="Homeodomain-like_sf"/>
</dbReference>
<dbReference type="KEGG" id="pbz:GN234_04525"/>
<gene>
    <name evidence="5" type="primary">hpaA</name>
    <name evidence="5" type="ORF">GN234_04525</name>
</gene>
<dbReference type="CDD" id="cd06999">
    <property type="entry name" value="cupin_HpaA-like_N"/>
    <property type="match status" value="1"/>
</dbReference>
<evidence type="ECO:0000256" key="2">
    <source>
        <dbReference type="ARBA" id="ARBA00023125"/>
    </source>
</evidence>
<dbReference type="InterPro" id="IPR011983">
    <property type="entry name" value="HpaA_TReg"/>
</dbReference>
<sequence>MTDRQPIPNINIGQVYDQRYSDAEVHYDRLANLADFFGRNMPVHRHDRFFQVHYVKSGTVRVYLDDQQYVESGPMFFLTPPTIPHSFVTEADSDGHVLTVRQQLVWQLIDADPSLAPAGVQMPAACVALAQLGPEQAGEVRRLEYLFEELSEEVVAGRPGRSAALDGLTRLIMISLLRLCSNSLEARPARHEDLKIFHRFNELIEAHYLQHWPLSRYAEGIGVTEARLNDVCRRIADLPSKRLIMERLMQEAKRLLLFTGSSANEICYQLGFKDPAYFSRFFQRYAQLTPGGVSPAAIGVALSTTNDGDQYLFVARGFIPVGLRSRPNESMRRRVSSEGRFAPERG</sequence>
<dbReference type="SUPFAM" id="SSF46689">
    <property type="entry name" value="Homeodomain-like"/>
    <property type="match status" value="1"/>
</dbReference>
<dbReference type="PANTHER" id="PTHR43280">
    <property type="entry name" value="ARAC-FAMILY TRANSCRIPTIONAL REGULATOR"/>
    <property type="match status" value="1"/>
</dbReference>
<dbReference type="InterPro" id="IPR011051">
    <property type="entry name" value="RmlC_Cupin_sf"/>
</dbReference>
<name>A0A6N1CAA9_9PSED</name>
<accession>A0A6N1CAA9</accession>
<evidence type="ECO:0000256" key="3">
    <source>
        <dbReference type="ARBA" id="ARBA00023163"/>
    </source>
</evidence>
<dbReference type="AlphaFoldDB" id="A0A6N1CAA9"/>
<dbReference type="NCBIfam" id="TIGR02297">
    <property type="entry name" value="HpaA"/>
    <property type="match status" value="1"/>
</dbReference>
<keyword evidence="1" id="KW-0805">Transcription regulation</keyword>
<proteinExistence type="predicted"/>
<dbReference type="Gene3D" id="2.60.120.10">
    <property type="entry name" value="Jelly Rolls"/>
    <property type="match status" value="1"/>
</dbReference>
<dbReference type="InterPro" id="IPR018060">
    <property type="entry name" value="HTH_AraC"/>
</dbReference>
<feature type="domain" description="HTH araC/xylS-type" evidence="4">
    <location>
        <begin position="198"/>
        <end position="296"/>
    </location>
</feature>